<gene>
    <name evidence="1" type="ORF">LOSG293_400110</name>
</gene>
<dbReference type="STRING" id="1291743.LOSG293_400110"/>
<evidence type="ECO:0000313" key="1">
    <source>
        <dbReference type="EMBL" id="GAK48595.1"/>
    </source>
</evidence>
<dbReference type="AlphaFoldDB" id="A0A081BKM7"/>
<dbReference type="EMBL" id="BBJM01000040">
    <property type="protein sequence ID" value="GAK48595.1"/>
    <property type="molecule type" value="Genomic_DNA"/>
</dbReference>
<organism evidence="1 2">
    <name type="scientific">Secundilactobacillus oryzae JCM 18671</name>
    <dbReference type="NCBI Taxonomy" id="1291743"/>
    <lineage>
        <taxon>Bacteria</taxon>
        <taxon>Bacillati</taxon>
        <taxon>Bacillota</taxon>
        <taxon>Bacilli</taxon>
        <taxon>Lactobacillales</taxon>
        <taxon>Lactobacillaceae</taxon>
        <taxon>Secundilactobacillus</taxon>
    </lineage>
</organism>
<dbReference type="RefSeq" id="WP_034529405.1">
    <property type="nucleotide sequence ID" value="NZ_BBAZ01000038.1"/>
</dbReference>
<keyword evidence="2" id="KW-1185">Reference proteome</keyword>
<dbReference type="eggNOG" id="ENOG503489J">
    <property type="taxonomic scope" value="Bacteria"/>
</dbReference>
<comment type="caution">
    <text evidence="1">The sequence shown here is derived from an EMBL/GenBank/DDBJ whole genome shotgun (WGS) entry which is preliminary data.</text>
</comment>
<accession>A0A081BKM7</accession>
<dbReference type="OrthoDB" id="2246572at2"/>
<dbReference type="Proteomes" id="UP000028700">
    <property type="component" value="Unassembled WGS sequence"/>
</dbReference>
<proteinExistence type="predicted"/>
<name>A0A081BKM7_9LACO</name>
<sequence>MKENLKLGDDEFGQMLLVLSEPVTEKNHKDYKFLDYEMNEIADDIWAMPAFMAEDEDFSFFFIITKIDTGDTVVAFSEGTLENGQFGLSSPLPTGEGLNMLFTHKPERAQLVLKFLNDISKANEGEWRMIEEN</sequence>
<evidence type="ECO:0000313" key="2">
    <source>
        <dbReference type="Proteomes" id="UP000028700"/>
    </source>
</evidence>
<protein>
    <submittedName>
        <fullName evidence="1">Uncharacterized protein</fullName>
    </submittedName>
</protein>
<reference evidence="1" key="1">
    <citation type="journal article" date="2014" name="Genome Announc.">
        <title>Draft Genome Sequence of Lactobacillus oryzae Strain SG293T.</title>
        <authorList>
            <person name="Tanizawa Y."/>
            <person name="Fujisawa T."/>
            <person name="Mochizuki T."/>
            <person name="Kaminuma E."/>
            <person name="Nakamura Y."/>
            <person name="Tohno M."/>
        </authorList>
    </citation>
    <scope>NUCLEOTIDE SEQUENCE [LARGE SCALE GENOMIC DNA]</scope>
    <source>
        <strain evidence="1">SG293</strain>
    </source>
</reference>